<dbReference type="SUPFAM" id="SSF52540">
    <property type="entry name" value="P-loop containing nucleoside triphosphate hydrolases"/>
    <property type="match status" value="1"/>
</dbReference>
<comment type="caution">
    <text evidence="9">The sequence shown here is derived from an EMBL/GenBank/DDBJ whole genome shotgun (WGS) entry which is preliminary data.</text>
</comment>
<dbReference type="Gene3D" id="3.40.50.300">
    <property type="entry name" value="P-loop containing nucleotide triphosphate hydrolases"/>
    <property type="match status" value="1"/>
</dbReference>
<evidence type="ECO:0000256" key="6">
    <source>
        <dbReference type="ARBA" id="ARBA00054449"/>
    </source>
</evidence>
<dbReference type="Pfam" id="PF03029">
    <property type="entry name" value="ATP_bind_1"/>
    <property type="match status" value="1"/>
</dbReference>
<evidence type="ECO:0000256" key="3">
    <source>
        <dbReference type="ARBA" id="ARBA00022741"/>
    </source>
</evidence>
<dbReference type="AlphaFoldDB" id="A0A1M2W0C2"/>
<evidence type="ECO:0000313" key="9">
    <source>
        <dbReference type="EMBL" id="OJT13319.1"/>
    </source>
</evidence>
<evidence type="ECO:0000256" key="8">
    <source>
        <dbReference type="RuleBase" id="RU365059"/>
    </source>
</evidence>
<evidence type="ECO:0000256" key="4">
    <source>
        <dbReference type="ARBA" id="ARBA00022801"/>
    </source>
</evidence>
<reference evidence="9 10" key="1">
    <citation type="submission" date="2016-10" db="EMBL/GenBank/DDBJ databases">
        <title>Genome sequence of the basidiomycete white-rot fungus Trametes pubescens.</title>
        <authorList>
            <person name="Makela M.R."/>
            <person name="Granchi Z."/>
            <person name="Peng M."/>
            <person name="De Vries R.P."/>
            <person name="Grigoriev I."/>
            <person name="Riley R."/>
            <person name="Hilden K."/>
        </authorList>
    </citation>
    <scope>NUCLEOTIDE SEQUENCE [LARGE SCALE GENOMIC DNA]</scope>
    <source>
        <strain evidence="9 10">FBCC735</strain>
    </source>
</reference>
<dbReference type="STRING" id="154538.A0A1M2W0C2"/>
<dbReference type="InterPro" id="IPR027417">
    <property type="entry name" value="P-loop_NTPase"/>
</dbReference>
<comment type="subunit">
    <text evidence="7">Heterodimers with GPN1 or GPN2. Binds to RNA polymerase II (RNAPII).</text>
</comment>
<keyword evidence="10" id="KW-1185">Reference proteome</keyword>
<evidence type="ECO:0000256" key="5">
    <source>
        <dbReference type="ARBA" id="ARBA00023134"/>
    </source>
</evidence>
<dbReference type="Proteomes" id="UP000184267">
    <property type="component" value="Unassembled WGS sequence"/>
</dbReference>
<comment type="function">
    <text evidence="6 8">Small GTPase required for proper nuclear import of RNA polymerase II and III (RNAPII and RNAPIII). May act at an RNAP assembly step prior to nuclear import.</text>
</comment>
<dbReference type="PANTHER" id="PTHR21231">
    <property type="entry name" value="XPA-BINDING PROTEIN 1-RELATED"/>
    <property type="match status" value="1"/>
</dbReference>
<dbReference type="CDD" id="cd17872">
    <property type="entry name" value="GPN3"/>
    <property type="match status" value="1"/>
</dbReference>
<dbReference type="OMA" id="LYTHMTV"/>
<sequence>MRYAVLVTGPAGAGKSTFCNGIMTHLQTAKRSGHIVNLDPAANSDAFEYEPSIDIRDLISLDDVMEHLGYGPNGGLVYCFEYLLQNMDWLDEELGGFEDEYLIIDCPGQIELYTHHPFLPTLVRHLQRLGIRTCATYLIESQFMEDKYKFFSGVLSAMSAMVNLEVSWVNIMSKMDLVTSNSEDRGSGRNGIRAKKDIARYLEPDPMLLISAPGSRDERTERDSKFHSLNQAIVQLIEDHPLVKFLPLDLTNPDSIETVLSHIDFVMQYGEDEEPKEPADLDEGDFADLE</sequence>
<dbReference type="InterPro" id="IPR030228">
    <property type="entry name" value="Gpn3"/>
</dbReference>
<accession>A0A1M2W0C2</accession>
<evidence type="ECO:0000256" key="7">
    <source>
        <dbReference type="ARBA" id="ARBA00061952"/>
    </source>
</evidence>
<name>A0A1M2W0C2_TRAPU</name>
<protein>
    <recommendedName>
        <fullName evidence="2 8">GPN-loop GTPase 3</fullName>
    </recommendedName>
</protein>
<dbReference type="GO" id="GO:0005525">
    <property type="term" value="F:GTP binding"/>
    <property type="evidence" value="ECO:0007669"/>
    <property type="project" value="UniProtKB-KW"/>
</dbReference>
<comment type="similarity">
    <text evidence="1 8">Belongs to the GPN-loop GTPase family.</text>
</comment>
<dbReference type="PANTHER" id="PTHR21231:SF7">
    <property type="entry name" value="GPN-LOOP GTPASE 3"/>
    <property type="match status" value="1"/>
</dbReference>
<keyword evidence="5 8" id="KW-0342">GTP-binding</keyword>
<dbReference type="GO" id="GO:0003924">
    <property type="term" value="F:GTPase activity"/>
    <property type="evidence" value="ECO:0007669"/>
    <property type="project" value="TreeGrafter"/>
</dbReference>
<keyword evidence="3 8" id="KW-0547">Nucleotide-binding</keyword>
<evidence type="ECO:0000313" key="10">
    <source>
        <dbReference type="Proteomes" id="UP000184267"/>
    </source>
</evidence>
<proteinExistence type="inferred from homology"/>
<keyword evidence="4 8" id="KW-0378">Hydrolase</keyword>
<dbReference type="FunFam" id="3.40.50.300:FF:000552">
    <property type="entry name" value="GPN-loop GTPase 3"/>
    <property type="match status" value="1"/>
</dbReference>
<dbReference type="EMBL" id="MNAD01000413">
    <property type="protein sequence ID" value="OJT13319.1"/>
    <property type="molecule type" value="Genomic_DNA"/>
</dbReference>
<organism evidence="9 10">
    <name type="scientific">Trametes pubescens</name>
    <name type="common">White-rot fungus</name>
    <dbReference type="NCBI Taxonomy" id="154538"/>
    <lineage>
        <taxon>Eukaryota</taxon>
        <taxon>Fungi</taxon>
        <taxon>Dikarya</taxon>
        <taxon>Basidiomycota</taxon>
        <taxon>Agaricomycotina</taxon>
        <taxon>Agaricomycetes</taxon>
        <taxon>Polyporales</taxon>
        <taxon>Polyporaceae</taxon>
        <taxon>Trametes</taxon>
    </lineage>
</organism>
<gene>
    <name evidence="9" type="ORF">TRAPUB_10085</name>
</gene>
<dbReference type="InterPro" id="IPR004130">
    <property type="entry name" value="Gpn"/>
</dbReference>
<dbReference type="OrthoDB" id="5839at2759"/>
<evidence type="ECO:0000256" key="1">
    <source>
        <dbReference type="ARBA" id="ARBA00005290"/>
    </source>
</evidence>
<evidence type="ECO:0000256" key="2">
    <source>
        <dbReference type="ARBA" id="ARBA00014587"/>
    </source>
</evidence>